<dbReference type="CDD" id="cd06849">
    <property type="entry name" value="lipoyl_domain"/>
    <property type="match status" value="1"/>
</dbReference>
<dbReference type="RefSeq" id="WP_122918830.1">
    <property type="nucleotide sequence ID" value="NZ_RHHQ01000012.1"/>
</dbReference>
<dbReference type="SUPFAM" id="SSF47005">
    <property type="entry name" value="Peripheral subunit-binding domain of 2-oxo acid dehydrogenase complex"/>
    <property type="match status" value="1"/>
</dbReference>
<dbReference type="InterPro" id="IPR036625">
    <property type="entry name" value="E3-bd_dom_sf"/>
</dbReference>
<feature type="domain" description="Lipoyl-binding" evidence="5">
    <location>
        <begin position="2"/>
        <end position="77"/>
    </location>
</feature>
<dbReference type="GO" id="GO:0016746">
    <property type="term" value="F:acyltransferase activity"/>
    <property type="evidence" value="ECO:0007669"/>
    <property type="project" value="UniProtKB-KW"/>
</dbReference>
<keyword evidence="4" id="KW-0808">Transferase</keyword>
<dbReference type="OrthoDB" id="9805770at2"/>
<evidence type="ECO:0000259" key="5">
    <source>
        <dbReference type="PROSITE" id="PS50968"/>
    </source>
</evidence>
<dbReference type="SUPFAM" id="SSF51230">
    <property type="entry name" value="Single hybrid motif"/>
    <property type="match status" value="1"/>
</dbReference>
<organism evidence="7 8">
    <name type="scientific">Brevibacillus fluminis</name>
    <dbReference type="NCBI Taxonomy" id="511487"/>
    <lineage>
        <taxon>Bacteria</taxon>
        <taxon>Bacillati</taxon>
        <taxon>Bacillota</taxon>
        <taxon>Bacilli</taxon>
        <taxon>Bacillales</taxon>
        <taxon>Paenibacillaceae</taxon>
        <taxon>Brevibacillus</taxon>
    </lineage>
</organism>
<accession>A0A3M8DI37</accession>
<dbReference type="Gene3D" id="2.40.50.100">
    <property type="match status" value="1"/>
</dbReference>
<dbReference type="FunFam" id="3.30.559.10:FF:000040">
    <property type="entry name" value="Dihydrolipoamide acetyltransferase component of pyruvate dehydrogenase complex"/>
    <property type="match status" value="1"/>
</dbReference>
<evidence type="ECO:0000259" key="6">
    <source>
        <dbReference type="PROSITE" id="PS51826"/>
    </source>
</evidence>
<dbReference type="AlphaFoldDB" id="A0A3M8DI37"/>
<dbReference type="PANTHER" id="PTHR23151">
    <property type="entry name" value="DIHYDROLIPOAMIDE ACETYL/SUCCINYL-TRANSFERASE-RELATED"/>
    <property type="match status" value="1"/>
</dbReference>
<name>A0A3M8DI37_9BACL</name>
<dbReference type="PANTHER" id="PTHR23151:SF90">
    <property type="entry name" value="DIHYDROLIPOYLLYSINE-RESIDUE ACETYLTRANSFERASE COMPONENT OF PYRUVATE DEHYDROGENASE COMPLEX, MITOCHONDRIAL-RELATED"/>
    <property type="match status" value="1"/>
</dbReference>
<sequence>MANQVIMPKLGMAMVEGTVIAWKKKAGDTVKKGEGIVDISSEKIEMEVESPGDGVLLRILVPEGSVVPYGTVLGSVGGPGELAEEALAVESSPAAVAAQGESAAAILAAEPAVDAPREPAFAQAGRDGIKISPVARKMADEAGLDVSQITGTGPQGRITKEDVELMLRERGGLPAGKAAEAATGQADTVAVRAVSAASTGGPASTPDASLQADAQSIERIPVTGMRKVIAERMQASLQQSAQLTMTMHADVTALLKLRESLSQESQRRYQVKLSVTDLIARATVLALMEHKQMNSAFLGSHIEQYGAVHLGMAVALEKGLVVPVIRHAEQKTLVQLAQAIKAASERARLNQLAPEEMKGSTFTISNLGNFGVESFTPVLNPPEAGILGVGAAKAVPAFVGEELVRQQLLPLSLTFDHRVLDGAPAAAFLACIKRHLEEAYSLLL</sequence>
<dbReference type="EC" id="2.3.1.-" evidence="4"/>
<evidence type="ECO:0000313" key="8">
    <source>
        <dbReference type="Proteomes" id="UP000271031"/>
    </source>
</evidence>
<dbReference type="InterPro" id="IPR045257">
    <property type="entry name" value="E2/Pdx1"/>
</dbReference>
<dbReference type="Pfam" id="PF02817">
    <property type="entry name" value="E3_binding"/>
    <property type="match status" value="1"/>
</dbReference>
<evidence type="ECO:0000256" key="4">
    <source>
        <dbReference type="RuleBase" id="RU003423"/>
    </source>
</evidence>
<protein>
    <recommendedName>
        <fullName evidence="4">Dihydrolipoamide acetyltransferase component of pyruvate dehydrogenase complex</fullName>
        <ecNumber evidence="4">2.3.1.-</ecNumber>
    </recommendedName>
</protein>
<comment type="similarity">
    <text evidence="2 4">Belongs to the 2-oxoacid dehydrogenase family.</text>
</comment>
<dbReference type="EMBL" id="RHHQ01000012">
    <property type="protein sequence ID" value="RNB87131.1"/>
    <property type="molecule type" value="Genomic_DNA"/>
</dbReference>
<gene>
    <name evidence="7" type="ORF">EDM56_15700</name>
</gene>
<evidence type="ECO:0000256" key="2">
    <source>
        <dbReference type="ARBA" id="ARBA00007317"/>
    </source>
</evidence>
<dbReference type="Gene3D" id="3.30.559.10">
    <property type="entry name" value="Chloramphenicol acetyltransferase-like domain"/>
    <property type="match status" value="1"/>
</dbReference>
<keyword evidence="8" id="KW-1185">Reference proteome</keyword>
<dbReference type="PROSITE" id="PS51826">
    <property type="entry name" value="PSBD"/>
    <property type="match status" value="1"/>
</dbReference>
<dbReference type="Pfam" id="PF00364">
    <property type="entry name" value="Biotin_lipoyl"/>
    <property type="match status" value="1"/>
</dbReference>
<dbReference type="PROSITE" id="PS50968">
    <property type="entry name" value="BIOTINYL_LIPOYL"/>
    <property type="match status" value="1"/>
</dbReference>
<dbReference type="Gene3D" id="4.10.320.10">
    <property type="entry name" value="E3-binding domain"/>
    <property type="match status" value="1"/>
</dbReference>
<proteinExistence type="inferred from homology"/>
<evidence type="ECO:0000313" key="7">
    <source>
        <dbReference type="EMBL" id="RNB87131.1"/>
    </source>
</evidence>
<evidence type="ECO:0000256" key="1">
    <source>
        <dbReference type="ARBA" id="ARBA00001938"/>
    </source>
</evidence>
<dbReference type="Pfam" id="PF00198">
    <property type="entry name" value="2-oxoacid_dh"/>
    <property type="match status" value="1"/>
</dbReference>
<feature type="domain" description="Peripheral subunit-binding (PSBD)" evidence="6">
    <location>
        <begin position="130"/>
        <end position="167"/>
    </location>
</feature>
<keyword evidence="4" id="KW-0012">Acyltransferase</keyword>
<dbReference type="InterPro" id="IPR011053">
    <property type="entry name" value="Single_hybrid_motif"/>
</dbReference>
<dbReference type="InterPro" id="IPR004167">
    <property type="entry name" value="PSBD"/>
</dbReference>
<dbReference type="GO" id="GO:0045254">
    <property type="term" value="C:pyruvate dehydrogenase complex"/>
    <property type="evidence" value="ECO:0007669"/>
    <property type="project" value="InterPro"/>
</dbReference>
<evidence type="ECO:0000256" key="3">
    <source>
        <dbReference type="ARBA" id="ARBA00022823"/>
    </source>
</evidence>
<comment type="caution">
    <text evidence="7">The sequence shown here is derived from an EMBL/GenBank/DDBJ whole genome shotgun (WGS) entry which is preliminary data.</text>
</comment>
<dbReference type="Proteomes" id="UP000271031">
    <property type="component" value="Unassembled WGS sequence"/>
</dbReference>
<dbReference type="SUPFAM" id="SSF52777">
    <property type="entry name" value="CoA-dependent acyltransferases"/>
    <property type="match status" value="1"/>
</dbReference>
<dbReference type="InterPro" id="IPR023213">
    <property type="entry name" value="CAT-like_dom_sf"/>
</dbReference>
<dbReference type="InterPro" id="IPR000089">
    <property type="entry name" value="Biotin_lipoyl"/>
</dbReference>
<reference evidence="7 8" key="1">
    <citation type="submission" date="2018-10" db="EMBL/GenBank/DDBJ databases">
        <title>Phylogenomics of Brevibacillus.</title>
        <authorList>
            <person name="Dunlap C."/>
        </authorList>
    </citation>
    <scope>NUCLEOTIDE SEQUENCE [LARGE SCALE GENOMIC DNA]</scope>
    <source>
        <strain evidence="7 8">JCM 15716</strain>
    </source>
</reference>
<dbReference type="GO" id="GO:0006086">
    <property type="term" value="P:pyruvate decarboxylation to acetyl-CoA"/>
    <property type="evidence" value="ECO:0007669"/>
    <property type="project" value="InterPro"/>
</dbReference>
<dbReference type="InterPro" id="IPR001078">
    <property type="entry name" value="2-oxoacid_DH_actylTfrase"/>
</dbReference>
<keyword evidence="3 4" id="KW-0450">Lipoyl</keyword>
<comment type="cofactor">
    <cofactor evidence="1 4">
        <name>(R)-lipoate</name>
        <dbReference type="ChEBI" id="CHEBI:83088"/>
    </cofactor>
</comment>